<dbReference type="InterPro" id="IPR052895">
    <property type="entry name" value="HetReg/Transcr_Mod"/>
</dbReference>
<evidence type="ECO:0000259" key="1">
    <source>
        <dbReference type="Pfam" id="PF06985"/>
    </source>
</evidence>
<dbReference type="Pfam" id="PF26639">
    <property type="entry name" value="Het-6_barrel"/>
    <property type="match status" value="1"/>
</dbReference>
<dbReference type="PANTHER" id="PTHR24148:SF64">
    <property type="entry name" value="HETEROKARYON INCOMPATIBILITY DOMAIN-CONTAINING PROTEIN"/>
    <property type="match status" value="1"/>
</dbReference>
<dbReference type="AlphaFoldDB" id="A0AAE0KJC8"/>
<reference evidence="2" key="2">
    <citation type="submission" date="2023-06" db="EMBL/GenBank/DDBJ databases">
        <authorList>
            <consortium name="Lawrence Berkeley National Laboratory"/>
            <person name="Haridas S."/>
            <person name="Hensen N."/>
            <person name="Bonometti L."/>
            <person name="Westerberg I."/>
            <person name="Brannstrom I.O."/>
            <person name="Guillou S."/>
            <person name="Cros-Aarteil S."/>
            <person name="Calhoun S."/>
            <person name="Kuo A."/>
            <person name="Mondo S."/>
            <person name="Pangilinan J."/>
            <person name="Riley R."/>
            <person name="Labutti K."/>
            <person name="Andreopoulos B."/>
            <person name="Lipzen A."/>
            <person name="Chen C."/>
            <person name="Yanf M."/>
            <person name="Daum C."/>
            <person name="Ng V."/>
            <person name="Clum A."/>
            <person name="Steindorff A."/>
            <person name="Ohm R."/>
            <person name="Martin F."/>
            <person name="Silar P."/>
            <person name="Natvig D."/>
            <person name="Lalanne C."/>
            <person name="Gautier V."/>
            <person name="Ament-Velasquez S.L."/>
            <person name="Kruys A."/>
            <person name="Hutchinson M.I."/>
            <person name="Powell A.J."/>
            <person name="Barry K."/>
            <person name="Miller A.N."/>
            <person name="Grigoriev I.V."/>
            <person name="Debuchy R."/>
            <person name="Gladieux P."/>
            <person name="Thoren M.H."/>
            <person name="Johannesson H."/>
        </authorList>
    </citation>
    <scope>NUCLEOTIDE SEQUENCE</scope>
    <source>
        <strain evidence="2">CBS 958.72</strain>
    </source>
</reference>
<gene>
    <name evidence="2" type="ORF">B0T24DRAFT_237853</name>
</gene>
<evidence type="ECO:0000313" key="2">
    <source>
        <dbReference type="EMBL" id="KAK3377287.1"/>
    </source>
</evidence>
<protein>
    <recommendedName>
        <fullName evidence="1">Heterokaryon incompatibility domain-containing protein</fullName>
    </recommendedName>
</protein>
<dbReference type="Proteomes" id="UP001287356">
    <property type="component" value="Unassembled WGS sequence"/>
</dbReference>
<comment type="caution">
    <text evidence="2">The sequence shown here is derived from an EMBL/GenBank/DDBJ whole genome shotgun (WGS) entry which is preliminary data.</text>
</comment>
<evidence type="ECO:0000313" key="3">
    <source>
        <dbReference type="Proteomes" id="UP001287356"/>
    </source>
</evidence>
<organism evidence="2 3">
    <name type="scientific">Lasiosphaeria ovina</name>
    <dbReference type="NCBI Taxonomy" id="92902"/>
    <lineage>
        <taxon>Eukaryota</taxon>
        <taxon>Fungi</taxon>
        <taxon>Dikarya</taxon>
        <taxon>Ascomycota</taxon>
        <taxon>Pezizomycotina</taxon>
        <taxon>Sordariomycetes</taxon>
        <taxon>Sordariomycetidae</taxon>
        <taxon>Sordariales</taxon>
        <taxon>Lasiosphaeriaceae</taxon>
        <taxon>Lasiosphaeria</taxon>
    </lineage>
</organism>
<name>A0AAE0KJC8_9PEZI</name>
<feature type="domain" description="Heterokaryon incompatibility" evidence="1">
    <location>
        <begin position="102"/>
        <end position="262"/>
    </location>
</feature>
<dbReference type="EMBL" id="JAULSN010000003">
    <property type="protein sequence ID" value="KAK3377287.1"/>
    <property type="molecule type" value="Genomic_DNA"/>
</dbReference>
<keyword evidence="3" id="KW-1185">Reference proteome</keyword>
<accession>A0AAE0KJC8</accession>
<dbReference type="PANTHER" id="PTHR24148">
    <property type="entry name" value="ANKYRIN REPEAT DOMAIN-CONTAINING PROTEIN 39 HOMOLOG-RELATED"/>
    <property type="match status" value="1"/>
</dbReference>
<dbReference type="Pfam" id="PF06985">
    <property type="entry name" value="HET"/>
    <property type="match status" value="1"/>
</dbReference>
<dbReference type="InterPro" id="IPR010730">
    <property type="entry name" value="HET"/>
</dbReference>
<reference evidence="2" key="1">
    <citation type="journal article" date="2023" name="Mol. Phylogenet. Evol.">
        <title>Genome-scale phylogeny and comparative genomics of the fungal order Sordariales.</title>
        <authorList>
            <person name="Hensen N."/>
            <person name="Bonometti L."/>
            <person name="Westerberg I."/>
            <person name="Brannstrom I.O."/>
            <person name="Guillou S."/>
            <person name="Cros-Aarteil S."/>
            <person name="Calhoun S."/>
            <person name="Haridas S."/>
            <person name="Kuo A."/>
            <person name="Mondo S."/>
            <person name="Pangilinan J."/>
            <person name="Riley R."/>
            <person name="LaButti K."/>
            <person name="Andreopoulos B."/>
            <person name="Lipzen A."/>
            <person name="Chen C."/>
            <person name="Yan M."/>
            <person name="Daum C."/>
            <person name="Ng V."/>
            <person name="Clum A."/>
            <person name="Steindorff A."/>
            <person name="Ohm R.A."/>
            <person name="Martin F."/>
            <person name="Silar P."/>
            <person name="Natvig D.O."/>
            <person name="Lalanne C."/>
            <person name="Gautier V."/>
            <person name="Ament-Velasquez S.L."/>
            <person name="Kruys A."/>
            <person name="Hutchinson M.I."/>
            <person name="Powell A.J."/>
            <person name="Barry K."/>
            <person name="Miller A.N."/>
            <person name="Grigoriev I.V."/>
            <person name="Debuchy R."/>
            <person name="Gladieux P."/>
            <person name="Hiltunen Thoren M."/>
            <person name="Johannesson H."/>
        </authorList>
    </citation>
    <scope>NUCLEOTIDE SEQUENCE</scope>
    <source>
        <strain evidence="2">CBS 958.72</strain>
    </source>
</reference>
<sequence>MTWHNAPAISRLRRLLRCSIILESIDPEAPISRFPAPNDLTPFFHSISFWLFSFAMGENGAYVYSPLEAGSFRLLKFAPTESEDGLVEVELSTFPLVNTPPFNVLSYRWGLSTTWRYLYCHGQKIRLRQSALDAIVAVRSQKSQYPELLWVDVVCTNQEDIAEISTMVSLSRPIMLAANCTIMSMGSQTDVTQLAFDLLADLALARMSVLNDTSESPLVGPVSRPALEEYRRLVSSNVSTRWPALEDLLASDRNPFERTWALGDVVFSRHLDIVCGSHRMAWSQVCYGLDAYVNLGHPNMIRNPLAYSMLDLYSLCNGDPKKRSVSWSRVLEITRPLTATEPKDKIFATIEAIKFLNPAQAQTLAEAFPVYDYTLMPSQLFDRSAKLISTDSGFGPFLCALSMVEEVKAVQDRAIGPSSWVPDWSIPLERYRLNSDDNPFAAADGRAILLIIDPAAMPMSLTFRGCIVDEIAHVAGYLMPRRPGDKFDIGGANNIIFAEWYEWAEAIAGPQYSAAGQRNLLLLHWAETIRAHGKLSVAPFSQQIQSSDELAKTARAWLDYLETEGQEATEDVRAFYAECIPAHGRRFGLTKRGHFCLVPEKSQPGDHIFVPFGSKVPFVVTGKGYTGTRRSYGNVGECYLHGAMFGEALTWPGVVELDIVIS</sequence>
<proteinExistence type="predicted"/>